<keyword evidence="6 11" id="KW-0812">Transmembrane</keyword>
<gene>
    <name evidence="14" type="ORF">COY93_01195</name>
</gene>
<dbReference type="AlphaFoldDB" id="A0A2M7QBH1"/>
<organism evidence="14 15">
    <name type="scientific">Candidatus Uhrbacteria bacterium CG_4_10_14_0_8_um_filter_58_22</name>
    <dbReference type="NCBI Taxonomy" id="1975029"/>
    <lineage>
        <taxon>Bacteria</taxon>
        <taxon>Candidatus Uhriibacteriota</taxon>
    </lineage>
</organism>
<evidence type="ECO:0000256" key="10">
    <source>
        <dbReference type="PIRNR" id="PIRNR003097"/>
    </source>
</evidence>
<evidence type="ECO:0000256" key="1">
    <source>
        <dbReference type="ARBA" id="ARBA00004651"/>
    </source>
</evidence>
<dbReference type="PANTHER" id="PTHR47755">
    <property type="entry name" value="CELL DIVISION PROTEIN FTSX"/>
    <property type="match status" value="1"/>
</dbReference>
<keyword evidence="8 10" id="KW-0472">Membrane</keyword>
<dbReference type="GO" id="GO:0051301">
    <property type="term" value="P:cell division"/>
    <property type="evidence" value="ECO:0007669"/>
    <property type="project" value="UniProtKB-KW"/>
</dbReference>
<evidence type="ECO:0000313" key="15">
    <source>
        <dbReference type="Proteomes" id="UP000230973"/>
    </source>
</evidence>
<proteinExistence type="inferred from homology"/>
<feature type="domain" description="FtsX extracellular" evidence="13">
    <location>
        <begin position="62"/>
        <end position="146"/>
    </location>
</feature>
<evidence type="ECO:0000256" key="5">
    <source>
        <dbReference type="ARBA" id="ARBA00022618"/>
    </source>
</evidence>
<dbReference type="GO" id="GO:0005886">
    <property type="term" value="C:plasma membrane"/>
    <property type="evidence" value="ECO:0007669"/>
    <property type="project" value="UniProtKB-SubCell"/>
</dbReference>
<evidence type="ECO:0000256" key="9">
    <source>
        <dbReference type="ARBA" id="ARBA00023306"/>
    </source>
</evidence>
<keyword evidence="5 10" id="KW-0132">Cell division</keyword>
<feature type="transmembrane region" description="Helical" evidence="11">
    <location>
        <begin position="178"/>
        <end position="199"/>
    </location>
</feature>
<keyword evidence="4 10" id="KW-1003">Cell membrane</keyword>
<name>A0A2M7QBH1_9BACT</name>
<comment type="caution">
    <text evidence="14">The sequence shown here is derived from an EMBL/GenBank/DDBJ whole genome shotgun (WGS) entry which is preliminary data.</text>
</comment>
<dbReference type="Pfam" id="PF18075">
    <property type="entry name" value="FtsX_ECD"/>
    <property type="match status" value="1"/>
</dbReference>
<dbReference type="PIRSF" id="PIRSF003097">
    <property type="entry name" value="FtsX"/>
    <property type="match status" value="1"/>
</dbReference>
<dbReference type="InterPro" id="IPR003838">
    <property type="entry name" value="ABC3_permease_C"/>
</dbReference>
<evidence type="ECO:0000313" key="14">
    <source>
        <dbReference type="EMBL" id="PIY63210.1"/>
    </source>
</evidence>
<evidence type="ECO:0000256" key="11">
    <source>
        <dbReference type="SAM" id="Phobius"/>
    </source>
</evidence>
<evidence type="ECO:0000259" key="13">
    <source>
        <dbReference type="Pfam" id="PF18075"/>
    </source>
</evidence>
<evidence type="ECO:0000256" key="8">
    <source>
        <dbReference type="ARBA" id="ARBA00023136"/>
    </source>
</evidence>
<feature type="transmembrane region" description="Helical" evidence="11">
    <location>
        <begin position="231"/>
        <end position="252"/>
    </location>
</feature>
<evidence type="ECO:0000256" key="7">
    <source>
        <dbReference type="ARBA" id="ARBA00022989"/>
    </source>
</evidence>
<evidence type="ECO:0000259" key="12">
    <source>
        <dbReference type="Pfam" id="PF02687"/>
    </source>
</evidence>
<feature type="transmembrane region" description="Helical" evidence="11">
    <location>
        <begin position="21"/>
        <end position="44"/>
    </location>
</feature>
<dbReference type="EMBL" id="PFLC01000014">
    <property type="protein sequence ID" value="PIY63210.1"/>
    <property type="molecule type" value="Genomic_DNA"/>
</dbReference>
<keyword evidence="9 10" id="KW-0131">Cell cycle</keyword>
<sequence>MKLSFPMRIVRFGVQDFFRNFWLSAATVSVLTLTVISINALVLMNVLGKIAVTVVESKIDASVHFRQDVDESRVKTVRVALLSLPEVKEVEYVPPEEALQRFRNANGEGSELVESLEEIEGNPFGATLVIRAHDTSGYAAVMHTLNQPLFAGLIEEKDFSDYDAMVSRLNAITGKLEVFLLAVTCAFGAIALMIVMNAVRVSVYTHREEISIMRLVGASNWFIRGPFYVEAFIWTLLSVGMTVLILFPSLAFAQPFLQRFFGSGSVDLVSFYAVNLLPLVGLQAAGVAFMTLVTTKLATARYLRV</sequence>
<protein>
    <recommendedName>
        <fullName evidence="3 10">Cell division protein FtsX</fullName>
    </recommendedName>
</protein>
<dbReference type="Pfam" id="PF02687">
    <property type="entry name" value="FtsX"/>
    <property type="match status" value="1"/>
</dbReference>
<dbReference type="Proteomes" id="UP000230973">
    <property type="component" value="Unassembled WGS sequence"/>
</dbReference>
<evidence type="ECO:0000256" key="2">
    <source>
        <dbReference type="ARBA" id="ARBA00007379"/>
    </source>
</evidence>
<dbReference type="InterPro" id="IPR040690">
    <property type="entry name" value="FtsX_ECD"/>
</dbReference>
<dbReference type="Gene3D" id="3.30.70.3040">
    <property type="match status" value="1"/>
</dbReference>
<evidence type="ECO:0000256" key="6">
    <source>
        <dbReference type="ARBA" id="ARBA00022692"/>
    </source>
</evidence>
<dbReference type="InterPro" id="IPR004513">
    <property type="entry name" value="FtsX"/>
</dbReference>
<keyword evidence="7 11" id="KW-1133">Transmembrane helix</keyword>
<evidence type="ECO:0000256" key="4">
    <source>
        <dbReference type="ARBA" id="ARBA00022475"/>
    </source>
</evidence>
<dbReference type="PANTHER" id="PTHR47755:SF1">
    <property type="entry name" value="CELL DIVISION PROTEIN FTSX"/>
    <property type="match status" value="1"/>
</dbReference>
<accession>A0A2M7QBH1</accession>
<reference evidence="15" key="1">
    <citation type="submission" date="2017-09" db="EMBL/GenBank/DDBJ databases">
        <title>Depth-based differentiation of microbial function through sediment-hosted aquifers and enrichment of novel symbionts in the deep terrestrial subsurface.</title>
        <authorList>
            <person name="Probst A.J."/>
            <person name="Ladd B."/>
            <person name="Jarett J.K."/>
            <person name="Geller-Mcgrath D.E."/>
            <person name="Sieber C.M.K."/>
            <person name="Emerson J.B."/>
            <person name="Anantharaman K."/>
            <person name="Thomas B.C."/>
            <person name="Malmstrom R."/>
            <person name="Stieglmeier M."/>
            <person name="Klingl A."/>
            <person name="Woyke T."/>
            <person name="Ryan C.M."/>
            <person name="Banfield J.F."/>
        </authorList>
    </citation>
    <scope>NUCLEOTIDE SEQUENCE [LARGE SCALE GENOMIC DNA]</scope>
</reference>
<comment type="similarity">
    <text evidence="2 10">Belongs to the ABC-4 integral membrane protein family. FtsX subfamily.</text>
</comment>
<feature type="transmembrane region" description="Helical" evidence="11">
    <location>
        <begin position="272"/>
        <end position="294"/>
    </location>
</feature>
<comment type="subcellular location">
    <subcellularLocation>
        <location evidence="1">Cell membrane</location>
        <topology evidence="1">Multi-pass membrane protein</topology>
    </subcellularLocation>
</comment>
<evidence type="ECO:0000256" key="3">
    <source>
        <dbReference type="ARBA" id="ARBA00021907"/>
    </source>
</evidence>
<feature type="domain" description="ABC3 transporter permease C-terminal" evidence="12">
    <location>
        <begin position="185"/>
        <end position="280"/>
    </location>
</feature>